<evidence type="ECO:0000256" key="1">
    <source>
        <dbReference type="ARBA" id="ARBA00001965"/>
    </source>
</evidence>
<gene>
    <name evidence="8" type="ORF">VP01_2313g3</name>
</gene>
<evidence type="ECO:0000256" key="4">
    <source>
        <dbReference type="ARBA" id="ARBA00022964"/>
    </source>
</evidence>
<dbReference type="InterPro" id="IPR007535">
    <property type="entry name" value="Catechol_dOase_N"/>
</dbReference>
<proteinExistence type="inferred from homology"/>
<evidence type="ECO:0000256" key="3">
    <source>
        <dbReference type="ARBA" id="ARBA00022723"/>
    </source>
</evidence>
<name>A0A0L6V7R7_9BASI</name>
<dbReference type="AlphaFoldDB" id="A0A0L6V7R7"/>
<keyword evidence="4" id="KW-0223">Dioxygenase</keyword>
<dbReference type="GO" id="GO:0018576">
    <property type="term" value="F:catechol 1,2-dioxygenase activity"/>
    <property type="evidence" value="ECO:0007669"/>
    <property type="project" value="InterPro"/>
</dbReference>
<dbReference type="InterPro" id="IPR000627">
    <property type="entry name" value="Intradiol_dOase_C"/>
</dbReference>
<protein>
    <recommendedName>
        <fullName evidence="7">Intradiol ring-cleavage dioxygenases domain-containing protein</fullName>
    </recommendedName>
</protein>
<feature type="domain" description="Intradiol ring-cleavage dioxygenases" evidence="7">
    <location>
        <begin position="188"/>
        <end position="216"/>
    </location>
</feature>
<sequence length="350" mass="38494">MTAFLTSDHRRIMSGTEWMSAAVLEVSTHKPRRMASSMSKTSWLTYQPCVGEQTVANITDNTILVNNQCPNSRMRFVMEKLIHHLHAFAKEVNLQTDEWLAGIRFLTETGQKCSDDRQDLTGSLYALPEFILLSDILGLSTLVDGLSNPKPPGCTESTVLGPFHTEDAPHTEQGGNIASSAGGRKMVVEGVVKDRKGAVIPGAQLDVWETDENGFYDVQNADRQGPENRGLITTDGSGKYSFEAIVPVAYPTPTDGPAAGLLKALARHCFRPAHIHFMVKAKGYESLTTSLYIRGDPFLNSDAVFGVKTSLIVDLEERPPDATHPTIWWSLKHDFILPTQQDVVDLKASL</sequence>
<dbReference type="PANTHER" id="PTHR33711">
    <property type="entry name" value="DIOXYGENASE, PUTATIVE (AFU_ORTHOLOGUE AFUA_2G02910)-RELATED"/>
    <property type="match status" value="1"/>
</dbReference>
<dbReference type="OrthoDB" id="5238185at2759"/>
<evidence type="ECO:0000256" key="6">
    <source>
        <dbReference type="ARBA" id="ARBA00023004"/>
    </source>
</evidence>
<dbReference type="PROSITE" id="PS00083">
    <property type="entry name" value="INTRADIOL_DIOXYGENAS"/>
    <property type="match status" value="1"/>
</dbReference>
<dbReference type="Pfam" id="PF00775">
    <property type="entry name" value="Dioxygenase_C"/>
    <property type="match status" value="1"/>
</dbReference>
<organism evidence="8 9">
    <name type="scientific">Puccinia sorghi</name>
    <dbReference type="NCBI Taxonomy" id="27349"/>
    <lineage>
        <taxon>Eukaryota</taxon>
        <taxon>Fungi</taxon>
        <taxon>Dikarya</taxon>
        <taxon>Basidiomycota</taxon>
        <taxon>Pucciniomycotina</taxon>
        <taxon>Pucciniomycetes</taxon>
        <taxon>Pucciniales</taxon>
        <taxon>Pucciniaceae</taxon>
        <taxon>Puccinia</taxon>
    </lineage>
</organism>
<evidence type="ECO:0000313" key="9">
    <source>
        <dbReference type="Proteomes" id="UP000037035"/>
    </source>
</evidence>
<accession>A0A0L6V7R7</accession>
<dbReference type="SUPFAM" id="SSF49482">
    <property type="entry name" value="Aromatic compound dioxygenase"/>
    <property type="match status" value="1"/>
</dbReference>
<dbReference type="STRING" id="27349.A0A0L6V7R7"/>
<keyword evidence="5" id="KW-0560">Oxidoreductase</keyword>
<dbReference type="VEuPathDB" id="FungiDB:VP01_2313g3"/>
<dbReference type="Proteomes" id="UP000037035">
    <property type="component" value="Unassembled WGS sequence"/>
</dbReference>
<dbReference type="GO" id="GO:0009712">
    <property type="term" value="P:catechol-containing compound metabolic process"/>
    <property type="evidence" value="ECO:0007669"/>
    <property type="project" value="InterPro"/>
</dbReference>
<dbReference type="PANTHER" id="PTHR33711:SF7">
    <property type="entry name" value="INTRADIOL RING-CLEAVAGE DIOXYGENASES DOMAIN-CONTAINING PROTEIN-RELATED"/>
    <property type="match status" value="1"/>
</dbReference>
<evidence type="ECO:0000256" key="5">
    <source>
        <dbReference type="ARBA" id="ARBA00023002"/>
    </source>
</evidence>
<comment type="caution">
    <text evidence="8">The sequence shown here is derived from an EMBL/GenBank/DDBJ whole genome shotgun (WGS) entry which is preliminary data.</text>
</comment>
<evidence type="ECO:0000256" key="2">
    <source>
        <dbReference type="ARBA" id="ARBA00007825"/>
    </source>
</evidence>
<comment type="cofactor">
    <cofactor evidence="1">
        <name>Fe(3+)</name>
        <dbReference type="ChEBI" id="CHEBI:29034"/>
    </cofactor>
</comment>
<evidence type="ECO:0000313" key="8">
    <source>
        <dbReference type="EMBL" id="KNZ56803.1"/>
    </source>
</evidence>
<keyword evidence="9" id="KW-1185">Reference proteome</keyword>
<dbReference type="InterPro" id="IPR015889">
    <property type="entry name" value="Intradiol_dOase_core"/>
</dbReference>
<evidence type="ECO:0000259" key="7">
    <source>
        <dbReference type="PROSITE" id="PS00083"/>
    </source>
</evidence>
<dbReference type="Pfam" id="PF04444">
    <property type="entry name" value="Dioxygenase_N"/>
    <property type="match status" value="1"/>
</dbReference>
<reference evidence="8 9" key="1">
    <citation type="submission" date="2015-08" db="EMBL/GenBank/DDBJ databases">
        <title>Next Generation Sequencing and Analysis of the Genome of Puccinia sorghi L Schw, the Causal Agent of Maize Common Rust.</title>
        <authorList>
            <person name="Rochi L."/>
            <person name="Burguener G."/>
            <person name="Darino M."/>
            <person name="Turjanski A."/>
            <person name="Kreff E."/>
            <person name="Dieguez M.J."/>
            <person name="Sacco F."/>
        </authorList>
    </citation>
    <scope>NUCLEOTIDE SEQUENCE [LARGE SCALE GENOMIC DNA]</scope>
    <source>
        <strain evidence="8 9">RO10H11247</strain>
    </source>
</reference>
<dbReference type="Gene3D" id="2.60.130.10">
    <property type="entry name" value="Aromatic compound dioxygenase"/>
    <property type="match status" value="1"/>
</dbReference>
<dbReference type="EMBL" id="LAVV01007185">
    <property type="protein sequence ID" value="KNZ56803.1"/>
    <property type="molecule type" value="Genomic_DNA"/>
</dbReference>
<keyword evidence="6" id="KW-0408">Iron</keyword>
<dbReference type="InterPro" id="IPR050770">
    <property type="entry name" value="Intradiol_RC_Dioxygenase"/>
</dbReference>
<keyword evidence="3" id="KW-0479">Metal-binding</keyword>
<comment type="similarity">
    <text evidence="2">Belongs to the intradiol ring-cleavage dioxygenase family.</text>
</comment>
<dbReference type="GO" id="GO:0008199">
    <property type="term" value="F:ferric iron binding"/>
    <property type="evidence" value="ECO:0007669"/>
    <property type="project" value="InterPro"/>
</dbReference>